<sequence>MSNTMPTGAPARQRGRHRAATPPSRLARITAGLGTATGGRYRNAVVAASLGLVAVGGGAAASTGHMTPTGATEANGAAAALISATADVKLDFDRSTVASVSKAQVDQQAQAAAAAAKAEILKTQPVNDPTGAQAYASSQLAKYGWGQDQMQALITLWNLESDWTTTATNSSSGAYGIAQALPGNKMDSAGSDWQTNYRTQIDWGLGYIKDRYGSPANALTFHYASGWY</sequence>
<dbReference type="SUPFAM" id="SSF53955">
    <property type="entry name" value="Lysozyme-like"/>
    <property type="match status" value="1"/>
</dbReference>
<keyword evidence="3" id="KW-1185">Reference proteome</keyword>
<proteinExistence type="predicted"/>
<feature type="region of interest" description="Disordered" evidence="1">
    <location>
        <begin position="1"/>
        <end position="23"/>
    </location>
</feature>
<organism evidence="2 3">
    <name type="scientific">Sinomonas terrae</name>
    <dbReference type="NCBI Taxonomy" id="2908838"/>
    <lineage>
        <taxon>Bacteria</taxon>
        <taxon>Bacillati</taxon>
        <taxon>Actinomycetota</taxon>
        <taxon>Actinomycetes</taxon>
        <taxon>Micrococcales</taxon>
        <taxon>Micrococcaceae</taxon>
        <taxon>Sinomonas</taxon>
    </lineage>
</organism>
<name>A0ABS9U4Z5_9MICC</name>
<protein>
    <recommendedName>
        <fullName evidence="4">Transglycosylase SLT domain-containing protein</fullName>
    </recommendedName>
</protein>
<comment type="caution">
    <text evidence="2">The sequence shown here is derived from an EMBL/GenBank/DDBJ whole genome shotgun (WGS) entry which is preliminary data.</text>
</comment>
<evidence type="ECO:0000313" key="3">
    <source>
        <dbReference type="Proteomes" id="UP001202922"/>
    </source>
</evidence>
<evidence type="ECO:0000313" key="2">
    <source>
        <dbReference type="EMBL" id="MCH6471754.1"/>
    </source>
</evidence>
<dbReference type="RefSeq" id="WP_241055693.1">
    <property type="nucleotide sequence ID" value="NZ_JAKZBV010000001.1"/>
</dbReference>
<evidence type="ECO:0008006" key="4">
    <source>
        <dbReference type="Google" id="ProtNLM"/>
    </source>
</evidence>
<evidence type="ECO:0000256" key="1">
    <source>
        <dbReference type="SAM" id="MobiDB-lite"/>
    </source>
</evidence>
<dbReference type="InterPro" id="IPR023346">
    <property type="entry name" value="Lysozyme-like_dom_sf"/>
</dbReference>
<gene>
    <name evidence="2" type="ORF">L0M17_17565</name>
</gene>
<reference evidence="2 3" key="1">
    <citation type="submission" date="2022-03" db="EMBL/GenBank/DDBJ databases">
        <title>Sinomonas sp. isolated from a soil.</title>
        <authorList>
            <person name="Han J."/>
            <person name="Kim D.-U."/>
        </authorList>
    </citation>
    <scope>NUCLEOTIDE SEQUENCE [LARGE SCALE GENOMIC DNA]</scope>
    <source>
        <strain evidence="2 3">5-5</strain>
    </source>
</reference>
<accession>A0ABS9U4Z5</accession>
<dbReference type="Proteomes" id="UP001202922">
    <property type="component" value="Unassembled WGS sequence"/>
</dbReference>
<dbReference type="EMBL" id="JAKZBV010000001">
    <property type="protein sequence ID" value="MCH6471754.1"/>
    <property type="molecule type" value="Genomic_DNA"/>
</dbReference>